<dbReference type="InterPro" id="IPR047859">
    <property type="entry name" value="Ribosomal_bL17_CS"/>
</dbReference>
<dbReference type="InterPro" id="IPR036373">
    <property type="entry name" value="Ribosomal_bL17_sf"/>
</dbReference>
<keyword evidence="2 4" id="KW-0689">Ribosomal protein</keyword>
<dbReference type="InterPro" id="IPR000456">
    <property type="entry name" value="Ribosomal_bL17"/>
</dbReference>
<dbReference type="Gene3D" id="3.90.1030.10">
    <property type="entry name" value="Ribosomal protein L17"/>
    <property type="match status" value="1"/>
</dbReference>
<evidence type="ECO:0000256" key="2">
    <source>
        <dbReference type="ARBA" id="ARBA00022980"/>
    </source>
</evidence>
<dbReference type="Pfam" id="PF01196">
    <property type="entry name" value="Ribosomal_L17"/>
    <property type="match status" value="1"/>
</dbReference>
<dbReference type="FunFam" id="3.90.1030.10:FF:000001">
    <property type="entry name" value="50S ribosomal protein L17"/>
    <property type="match status" value="1"/>
</dbReference>
<dbReference type="HAMAP" id="MF_01368">
    <property type="entry name" value="Ribosomal_bL17"/>
    <property type="match status" value="1"/>
</dbReference>
<dbReference type="PROSITE" id="PS01167">
    <property type="entry name" value="RIBOSOMAL_L17"/>
    <property type="match status" value="1"/>
</dbReference>
<comment type="subunit">
    <text evidence="4">Part of the 50S ribosomal subunit. Contacts protein L32.</text>
</comment>
<reference evidence="6 7" key="1">
    <citation type="submission" date="2016-10" db="EMBL/GenBank/DDBJ databases">
        <authorList>
            <person name="de Groot N.N."/>
        </authorList>
    </citation>
    <scope>NUCLEOTIDE SEQUENCE [LARGE SCALE GENOMIC DNA]</scope>
    <source>
        <strain evidence="6">1</strain>
    </source>
</reference>
<evidence type="ECO:0000256" key="1">
    <source>
        <dbReference type="ARBA" id="ARBA00008777"/>
    </source>
</evidence>
<dbReference type="STRING" id="51642.NSMM_360030"/>
<keyword evidence="3 4" id="KW-0687">Ribonucleoprotein</keyword>
<dbReference type="AlphaFoldDB" id="A0A1G5SDF5"/>
<proteinExistence type="inferred from homology"/>
<gene>
    <name evidence="4 6" type="primary">rplQ</name>
    <name evidence="6" type="ORF">NSMM_360030</name>
</gene>
<protein>
    <recommendedName>
        <fullName evidence="4">Large ribosomal subunit protein bL17</fullName>
    </recommendedName>
</protein>
<keyword evidence="7" id="KW-1185">Reference proteome</keyword>
<dbReference type="GO" id="GO:0003735">
    <property type="term" value="F:structural constituent of ribosome"/>
    <property type="evidence" value="ECO:0007669"/>
    <property type="project" value="InterPro"/>
</dbReference>
<dbReference type="SUPFAM" id="SSF64263">
    <property type="entry name" value="Prokaryotic ribosomal protein L17"/>
    <property type="match status" value="1"/>
</dbReference>
<dbReference type="RefSeq" id="WP_090285303.1">
    <property type="nucleotide sequence ID" value="NZ_FMWO01000043.1"/>
</dbReference>
<comment type="similarity">
    <text evidence="1 4 5">Belongs to the bacterial ribosomal protein bL17 family.</text>
</comment>
<organism evidence="6 7">
    <name type="scientific">Nitrosomonas mobilis</name>
    <dbReference type="NCBI Taxonomy" id="51642"/>
    <lineage>
        <taxon>Bacteria</taxon>
        <taxon>Pseudomonadati</taxon>
        <taxon>Pseudomonadota</taxon>
        <taxon>Betaproteobacteria</taxon>
        <taxon>Nitrosomonadales</taxon>
        <taxon>Nitrosomonadaceae</taxon>
        <taxon>Nitrosomonas</taxon>
    </lineage>
</organism>
<evidence type="ECO:0000256" key="5">
    <source>
        <dbReference type="RuleBase" id="RU000660"/>
    </source>
</evidence>
<dbReference type="PANTHER" id="PTHR14413">
    <property type="entry name" value="RIBOSOMAL PROTEIN L17"/>
    <property type="match status" value="1"/>
</dbReference>
<name>A0A1G5SDF5_9PROT</name>
<accession>A0A1G5SDF5</accession>
<dbReference type="NCBIfam" id="TIGR00059">
    <property type="entry name" value="L17"/>
    <property type="match status" value="1"/>
</dbReference>
<dbReference type="GO" id="GO:0006412">
    <property type="term" value="P:translation"/>
    <property type="evidence" value="ECO:0007669"/>
    <property type="project" value="UniProtKB-UniRule"/>
</dbReference>
<evidence type="ECO:0000313" key="6">
    <source>
        <dbReference type="EMBL" id="SCZ85215.1"/>
    </source>
</evidence>
<evidence type="ECO:0000256" key="4">
    <source>
        <dbReference type="HAMAP-Rule" id="MF_01368"/>
    </source>
</evidence>
<dbReference type="Proteomes" id="UP000198729">
    <property type="component" value="Unassembled WGS sequence"/>
</dbReference>
<dbReference type="OrthoDB" id="9809073at2"/>
<dbReference type="GO" id="GO:0022625">
    <property type="term" value="C:cytosolic large ribosomal subunit"/>
    <property type="evidence" value="ECO:0007669"/>
    <property type="project" value="TreeGrafter"/>
</dbReference>
<dbReference type="EMBL" id="FMWO01000043">
    <property type="protein sequence ID" value="SCZ85215.1"/>
    <property type="molecule type" value="Genomic_DNA"/>
</dbReference>
<sequence length="134" mass="15347">MRHRNGLRKLNRTSSHRLAMLRNMTNSLLLHETIITTLPKAKELRRVVEPVITLGKTPSLANKRLAFNRLRDRDMVVKVFSEFAERYAARNGGYLRILRNGFRKGDNAPMALVELLDQPDKKMSSIQDASDSTD</sequence>
<dbReference type="PANTHER" id="PTHR14413:SF16">
    <property type="entry name" value="LARGE RIBOSOMAL SUBUNIT PROTEIN BL17M"/>
    <property type="match status" value="1"/>
</dbReference>
<evidence type="ECO:0000256" key="3">
    <source>
        <dbReference type="ARBA" id="ARBA00023274"/>
    </source>
</evidence>
<evidence type="ECO:0000313" key="7">
    <source>
        <dbReference type="Proteomes" id="UP000198729"/>
    </source>
</evidence>